<keyword evidence="1" id="KW-0812">Transmembrane</keyword>
<evidence type="ECO:0000256" key="1">
    <source>
        <dbReference type="SAM" id="Phobius"/>
    </source>
</evidence>
<comment type="caution">
    <text evidence="2">The sequence shown here is derived from an EMBL/GenBank/DDBJ whole genome shotgun (WGS) entry which is preliminary data.</text>
</comment>
<reference evidence="2 3" key="1">
    <citation type="submission" date="2018-07" db="EMBL/GenBank/DDBJ databases">
        <title>Arthrobacter sp. nov., isolated from raw cow's milk with high bacterial count.</title>
        <authorList>
            <person name="Hahne J."/>
            <person name="Isele D."/>
            <person name="Lipski A."/>
        </authorList>
    </citation>
    <scope>NUCLEOTIDE SEQUENCE [LARGE SCALE GENOMIC DNA]</scope>
    <source>
        <strain evidence="2 3">JZ R-183</strain>
    </source>
</reference>
<evidence type="ECO:0000313" key="2">
    <source>
        <dbReference type="EMBL" id="RKW70721.1"/>
    </source>
</evidence>
<keyword evidence="3" id="KW-1185">Reference proteome</keyword>
<evidence type="ECO:0008006" key="4">
    <source>
        <dbReference type="Google" id="ProtNLM"/>
    </source>
</evidence>
<evidence type="ECO:0000313" key="3">
    <source>
        <dbReference type="Proteomes" id="UP000273119"/>
    </source>
</evidence>
<dbReference type="Proteomes" id="UP000273119">
    <property type="component" value="Unassembled WGS sequence"/>
</dbReference>
<feature type="transmembrane region" description="Helical" evidence="1">
    <location>
        <begin position="132"/>
        <end position="153"/>
    </location>
</feature>
<feature type="transmembrane region" description="Helical" evidence="1">
    <location>
        <begin position="12"/>
        <end position="35"/>
    </location>
</feature>
<dbReference type="EMBL" id="QQXL01000003">
    <property type="protein sequence ID" value="RKW70721.1"/>
    <property type="molecule type" value="Genomic_DNA"/>
</dbReference>
<gene>
    <name evidence="2" type="ORF">DWQ67_06330</name>
</gene>
<accession>A0A496PJQ0</accession>
<proteinExistence type="predicted"/>
<keyword evidence="1" id="KW-0472">Membrane</keyword>
<protein>
    <recommendedName>
        <fullName evidence="4">DUF3592 domain-containing protein</fullName>
    </recommendedName>
</protein>
<dbReference type="AlphaFoldDB" id="A0A496PJQ0"/>
<dbReference type="RefSeq" id="WP_121484746.1">
    <property type="nucleotide sequence ID" value="NZ_QQXL01000003.1"/>
</dbReference>
<sequence>MAPSQQSRAASLPRPGVSAALVLGLIAVLITGYAVSFGPMLHRATTSFLVVQGTVTSTGLETHRGSSRRSFPTTERYAQLSYADPAGLKKSVGVASPDLKVGESATLWIDPSKDPGRAGHASLEDPSLVPTWMWVTALATALAAGLILGVLAVRWNRRVGPRADPRAGPETGSARPL</sequence>
<name>A0A496PJQ0_9MICC</name>
<keyword evidence="1" id="KW-1133">Transmembrane helix</keyword>
<organism evidence="2 3">
    <name type="scientific">Galactobacter caseinivorans</name>
    <dbReference type="NCBI Taxonomy" id="2676123"/>
    <lineage>
        <taxon>Bacteria</taxon>
        <taxon>Bacillati</taxon>
        <taxon>Actinomycetota</taxon>
        <taxon>Actinomycetes</taxon>
        <taxon>Micrococcales</taxon>
        <taxon>Micrococcaceae</taxon>
        <taxon>Galactobacter</taxon>
    </lineage>
</organism>